<comment type="subcellular location">
    <subcellularLocation>
        <location evidence="1">Host cell</location>
    </subcellularLocation>
    <subcellularLocation>
        <location evidence="2">Secreted</location>
        <location evidence="2">Extracellular exosome</location>
    </subcellularLocation>
    <subcellularLocation>
        <location evidence="9">Tegument</location>
    </subcellularLocation>
</comment>
<comment type="domain">
    <text evidence="11">A pair of annexin repeats may form one binding site for calcium and phospholipid.</text>
</comment>
<evidence type="ECO:0000256" key="4">
    <source>
        <dbReference type="ARBA" id="ARBA00022737"/>
    </source>
</evidence>
<evidence type="ECO:0000313" key="14">
    <source>
        <dbReference type="Proteomes" id="UP000663882"/>
    </source>
</evidence>
<comment type="caution">
    <text evidence="13">The sequence shown here is derived from an EMBL/GenBank/DDBJ whole genome shotgun (WGS) entry which is preliminary data.</text>
</comment>
<evidence type="ECO:0000256" key="3">
    <source>
        <dbReference type="ARBA" id="ARBA00007831"/>
    </source>
</evidence>
<evidence type="ECO:0000256" key="10">
    <source>
        <dbReference type="ARBA" id="ARBA00077076"/>
    </source>
</evidence>
<keyword evidence="7 11" id="KW-0111">Calcium/phospholipid-binding</keyword>
<evidence type="ECO:0000256" key="1">
    <source>
        <dbReference type="ARBA" id="ARBA00004340"/>
    </source>
</evidence>
<dbReference type="PROSITE" id="PS00223">
    <property type="entry name" value="ANNEXIN_1"/>
    <property type="match status" value="1"/>
</dbReference>
<comment type="function">
    <text evidence="8">Involved in reproduction of the worm. Involved in host-parasite interaction. Delivered into the host cell by means of parasite exosomes. Binds to acidic phospholipid membranes in a calcium-dependent manner in vitro. Causes aggregation of liposomes in the presence of calcium, but not in its absence. Likely to promote membrane fusion. May provide structural integrity within the tegument.</text>
</comment>
<dbReference type="PROSITE" id="PS51897">
    <property type="entry name" value="ANNEXIN_2"/>
    <property type="match status" value="4"/>
</dbReference>
<gene>
    <name evidence="13" type="ORF">RFH988_LOCUS23</name>
</gene>
<evidence type="ECO:0000256" key="8">
    <source>
        <dbReference type="ARBA" id="ARBA00059330"/>
    </source>
</evidence>
<dbReference type="GO" id="GO:0012506">
    <property type="term" value="C:vesicle membrane"/>
    <property type="evidence" value="ECO:0007669"/>
    <property type="project" value="TreeGrafter"/>
</dbReference>
<dbReference type="AlphaFoldDB" id="A0A813MZS2"/>
<dbReference type="GO" id="GO:0005737">
    <property type="term" value="C:cytoplasm"/>
    <property type="evidence" value="ECO:0007669"/>
    <property type="project" value="TreeGrafter"/>
</dbReference>
<dbReference type="GO" id="GO:0005576">
    <property type="term" value="C:extracellular region"/>
    <property type="evidence" value="ECO:0007669"/>
    <property type="project" value="UniProtKB-SubCell"/>
</dbReference>
<dbReference type="GO" id="GO:0005634">
    <property type="term" value="C:nucleus"/>
    <property type="evidence" value="ECO:0007669"/>
    <property type="project" value="TreeGrafter"/>
</dbReference>
<dbReference type="PANTHER" id="PTHR10502">
    <property type="entry name" value="ANNEXIN"/>
    <property type="match status" value="1"/>
</dbReference>
<keyword evidence="4 11" id="KW-0677">Repeat</keyword>
<comment type="similarity">
    <text evidence="3 11">Belongs to the annexin family.</text>
</comment>
<evidence type="ECO:0000256" key="9">
    <source>
        <dbReference type="ARBA" id="ARBA00060393"/>
    </source>
</evidence>
<reference evidence="13" key="1">
    <citation type="submission" date="2021-02" db="EMBL/GenBank/DDBJ databases">
        <authorList>
            <person name="Nowell W R."/>
        </authorList>
    </citation>
    <scope>NUCLEOTIDE SEQUENCE</scope>
</reference>
<evidence type="ECO:0000256" key="12">
    <source>
        <dbReference type="SAM" id="Coils"/>
    </source>
</evidence>
<dbReference type="PANTHER" id="PTHR10502:SF102">
    <property type="entry name" value="ANNEXIN B11"/>
    <property type="match status" value="1"/>
</dbReference>
<sequence>MDASIKFDDTIYRPKKCNRNTSAPPHNSKTIIKYIAPRVIKANPTNNAQGLHRGTGWLNVSSHFSSATSTHGLASLVQNPKFSTISKIHSIDGERIIDEQRELSRVTETLGNTIIKYCTLQAHNGVHELQIKWLEKHIKEDGGIIEKMFQTEMASAKKLIHETLQQKPNLEGKLNEADNTTQAHDRQYQQLLAKRNTYSKGLFDFERKIAQNHVESQFLQRRIRHFDDENKFYLSRNQILHDRKIRLRYELDEEIFAQHSSQMELQVLENEKITKEDTHITALDDVKNSVNMLEIASTQPWKFYADQLNDEVQRIRTEYENKLDVYREELHRNFELELYRFQMFKSNTGSLITKEHLMKLEQLEREKRDITQQIATLHGNISEVVMRIKTIEKQVISEKHDYHTHSKQQLDTLYRVIQDRERHLDEAIRDRTAFKHQIEIYKERVDRHSRQKTDNYCNRPRSVQEIYSSSKSMNASILKSKSRSSLQELRCGSNEPIHPLIPCLSPSISRSTSPQRSKLPSLARIEESWDEGTLTKFADFNIDQDCEQLYRLLNDSNIDEIAVIQVLCNRSVDQRLEIRDKYKHLYNQNLNDALEKVPDYTLSKLLRILLLSPVERDCLELRRILKRPTIDENIPAEIFFSRSNRHIQAIRDRYKRLYKNSIEQDVVGDRDSPSKKIFLALLQSNRSENSDMNDDEILRDARELCEGVPNWKTDGSIFIRLLCTRSNAQLKRIFASYQQFGKTDIEEATQTYTDGDLYRTLIAIVRIIRDRPRFFAYGLKRSLKGATTNDDNLNRIIVTRCEVDMFQIKNEFEKITKKPLYDSIQMNTSGNYRRALLELLRHRIDLNNTNLKSECLNQQVDMLNNENSKRTSMQWKEPIHRSDPDIFGKYTLPRSVSDRAMYERRPYDFNQSSTKPFQCQFDHTNQAKSNSLSTINTKSSRSPYIDRCSFVPMPTTVENYPQSDGVY</sequence>
<name>A0A813MZS2_9BILA</name>
<dbReference type="OrthoDB" id="37886at2759"/>
<organism evidence="13 14">
    <name type="scientific">Rotaria sordida</name>
    <dbReference type="NCBI Taxonomy" id="392033"/>
    <lineage>
        <taxon>Eukaryota</taxon>
        <taxon>Metazoa</taxon>
        <taxon>Spiralia</taxon>
        <taxon>Gnathifera</taxon>
        <taxon>Rotifera</taxon>
        <taxon>Eurotatoria</taxon>
        <taxon>Bdelloidea</taxon>
        <taxon>Philodinida</taxon>
        <taxon>Philodinidae</taxon>
        <taxon>Rotaria</taxon>
    </lineage>
</organism>
<evidence type="ECO:0000256" key="11">
    <source>
        <dbReference type="RuleBase" id="RU003540"/>
    </source>
</evidence>
<dbReference type="GO" id="GO:0005509">
    <property type="term" value="F:calcium ion binding"/>
    <property type="evidence" value="ECO:0007669"/>
    <property type="project" value="InterPro"/>
</dbReference>
<evidence type="ECO:0000256" key="5">
    <source>
        <dbReference type="ARBA" id="ARBA00022837"/>
    </source>
</evidence>
<dbReference type="SUPFAM" id="SSF47874">
    <property type="entry name" value="Annexin"/>
    <property type="match status" value="1"/>
</dbReference>
<keyword evidence="12" id="KW-0175">Coiled coil</keyword>
<evidence type="ECO:0000256" key="7">
    <source>
        <dbReference type="ARBA" id="ARBA00023302"/>
    </source>
</evidence>
<dbReference type="GO" id="GO:0001786">
    <property type="term" value="F:phosphatidylserine binding"/>
    <property type="evidence" value="ECO:0007669"/>
    <property type="project" value="TreeGrafter"/>
</dbReference>
<dbReference type="Gene3D" id="1.10.220.10">
    <property type="entry name" value="Annexin"/>
    <property type="match status" value="4"/>
</dbReference>
<dbReference type="InterPro" id="IPR018502">
    <property type="entry name" value="Annexin_repeat"/>
</dbReference>
<dbReference type="PRINTS" id="PR00196">
    <property type="entry name" value="ANNEXIN"/>
</dbReference>
<proteinExistence type="inferred from homology"/>
<dbReference type="GO" id="GO:0005544">
    <property type="term" value="F:calcium-dependent phospholipid binding"/>
    <property type="evidence" value="ECO:0007669"/>
    <property type="project" value="UniProtKB-KW"/>
</dbReference>
<dbReference type="SMART" id="SM00335">
    <property type="entry name" value="ANX"/>
    <property type="match status" value="4"/>
</dbReference>
<dbReference type="InterPro" id="IPR037104">
    <property type="entry name" value="Annexin_sf"/>
</dbReference>
<accession>A0A813MZS2</accession>
<dbReference type="InterPro" id="IPR001464">
    <property type="entry name" value="Annexin"/>
</dbReference>
<dbReference type="InterPro" id="IPR018252">
    <property type="entry name" value="Annexin_repeat_CS"/>
</dbReference>
<dbReference type="GO" id="GO:0043657">
    <property type="term" value="C:host cell"/>
    <property type="evidence" value="ECO:0007669"/>
    <property type="project" value="UniProtKB-SubCell"/>
</dbReference>
<protein>
    <recommendedName>
        <fullName evidence="10 11">Annexin</fullName>
    </recommendedName>
</protein>
<dbReference type="FunFam" id="1.10.220.10:FF:000002">
    <property type="entry name" value="Annexin"/>
    <property type="match status" value="1"/>
</dbReference>
<evidence type="ECO:0000256" key="2">
    <source>
        <dbReference type="ARBA" id="ARBA00004550"/>
    </source>
</evidence>
<evidence type="ECO:0000256" key="6">
    <source>
        <dbReference type="ARBA" id="ARBA00023216"/>
    </source>
</evidence>
<dbReference type="FunFam" id="1.10.220.10:FF:000001">
    <property type="entry name" value="Annexin"/>
    <property type="match status" value="1"/>
</dbReference>
<dbReference type="Proteomes" id="UP000663882">
    <property type="component" value="Unassembled WGS sequence"/>
</dbReference>
<dbReference type="GO" id="GO:0005886">
    <property type="term" value="C:plasma membrane"/>
    <property type="evidence" value="ECO:0007669"/>
    <property type="project" value="TreeGrafter"/>
</dbReference>
<keyword evidence="5 11" id="KW-0106">Calcium</keyword>
<evidence type="ECO:0000313" key="13">
    <source>
        <dbReference type="EMBL" id="CAF0729884.1"/>
    </source>
</evidence>
<dbReference type="Pfam" id="PF00191">
    <property type="entry name" value="Annexin"/>
    <property type="match status" value="4"/>
</dbReference>
<keyword evidence="6 11" id="KW-0041">Annexin</keyword>
<dbReference type="EMBL" id="CAJNOO010000001">
    <property type="protein sequence ID" value="CAF0729884.1"/>
    <property type="molecule type" value="Genomic_DNA"/>
</dbReference>
<feature type="coiled-coil region" evidence="12">
    <location>
        <begin position="353"/>
        <end position="380"/>
    </location>
</feature>